<organism evidence="1 2">
    <name type="scientific">Nocardioides pini</name>
    <dbReference type="NCBI Taxonomy" id="2975053"/>
    <lineage>
        <taxon>Bacteria</taxon>
        <taxon>Bacillati</taxon>
        <taxon>Actinomycetota</taxon>
        <taxon>Actinomycetes</taxon>
        <taxon>Propionibacteriales</taxon>
        <taxon>Nocardioidaceae</taxon>
        <taxon>Nocardioides</taxon>
    </lineage>
</organism>
<proteinExistence type="predicted"/>
<dbReference type="Proteomes" id="UP001074726">
    <property type="component" value="Unassembled WGS sequence"/>
</dbReference>
<evidence type="ECO:0000313" key="2">
    <source>
        <dbReference type="Proteomes" id="UP001074726"/>
    </source>
</evidence>
<name>A0ABT4CCJ4_9ACTN</name>
<reference evidence="1" key="1">
    <citation type="submission" date="2022-08" db="EMBL/GenBank/DDBJ databases">
        <title>Genome sequencing of Nocardioides sp. STR2.</title>
        <authorList>
            <person name="So Y."/>
        </authorList>
    </citation>
    <scope>NUCLEOTIDE SEQUENCE</scope>
    <source>
        <strain evidence="1">STR2</strain>
    </source>
</reference>
<sequence length="78" mass="8455">MSEHYPADAIQTVTAAIRDIEGVGTRYTGLDVDHDENGVRVFLWDTELGGPVTWSGIPLTVTAAEVTARVVGDLWDRA</sequence>
<evidence type="ECO:0000313" key="1">
    <source>
        <dbReference type="EMBL" id="MCY4726681.1"/>
    </source>
</evidence>
<keyword evidence="2" id="KW-1185">Reference proteome</keyword>
<dbReference type="RefSeq" id="WP_268111587.1">
    <property type="nucleotide sequence ID" value="NZ_JAPPUX010000003.1"/>
</dbReference>
<gene>
    <name evidence="1" type="ORF">NYO98_10365</name>
</gene>
<dbReference type="EMBL" id="JAPPUX010000003">
    <property type="protein sequence ID" value="MCY4726681.1"/>
    <property type="molecule type" value="Genomic_DNA"/>
</dbReference>
<comment type="caution">
    <text evidence="1">The sequence shown here is derived from an EMBL/GenBank/DDBJ whole genome shotgun (WGS) entry which is preliminary data.</text>
</comment>
<protein>
    <submittedName>
        <fullName evidence="1">Uncharacterized protein</fullName>
    </submittedName>
</protein>
<accession>A0ABT4CCJ4</accession>